<dbReference type="Proteomes" id="UP000001887">
    <property type="component" value="Chromosome"/>
</dbReference>
<accession>D2R1L4</accession>
<proteinExistence type="predicted"/>
<dbReference type="OrthoDB" id="211370at2"/>
<dbReference type="AlphaFoldDB" id="D2R1L4"/>
<dbReference type="eggNOG" id="ENOG5032Y6S">
    <property type="taxonomic scope" value="Bacteria"/>
</dbReference>
<dbReference type="STRING" id="530564.Psta_2059"/>
<sequence>MNDRARALHVLKDARDILARRLTERVLEMTEEILADARGDSYMNDIENVYEALGMRLSHVTQMISNLPPDLEPTTTSKHASAESMRDDTFTLATETTTGADAMVADTTPALAGPVFVATPALPAPHQEESPRSPASFQRFATLVQSGDVEEAGITLAELFELPEDRGIACAEYFAGRLHSEPGFVKKAMQLRAELLAGSHNAVMVLLYECFGLVGLESIGVMQVLHRRLSWGS</sequence>
<keyword evidence="2" id="KW-1185">Reference proteome</keyword>
<evidence type="ECO:0000313" key="2">
    <source>
        <dbReference type="Proteomes" id="UP000001887"/>
    </source>
</evidence>
<gene>
    <name evidence="1" type="ordered locus">Psta_2059</name>
</gene>
<protein>
    <submittedName>
        <fullName evidence="1">Uncharacterized protein</fullName>
    </submittedName>
</protein>
<dbReference type="HOGENOM" id="CLU_1189049_0_0_0"/>
<dbReference type="EMBL" id="CP001848">
    <property type="protein sequence ID" value="ADB16733.1"/>
    <property type="molecule type" value="Genomic_DNA"/>
</dbReference>
<dbReference type="KEGG" id="psl:Psta_2059"/>
<reference evidence="1 2" key="1">
    <citation type="journal article" date="2009" name="Stand. Genomic Sci.">
        <title>Complete genome sequence of Pirellula staleyi type strain (ATCC 27377).</title>
        <authorList>
            <person name="Clum A."/>
            <person name="Tindall B.J."/>
            <person name="Sikorski J."/>
            <person name="Ivanova N."/>
            <person name="Mavrommatis K."/>
            <person name="Lucas S."/>
            <person name="Glavina del Rio T."/>
            <person name="Nolan M."/>
            <person name="Chen F."/>
            <person name="Tice H."/>
            <person name="Pitluck S."/>
            <person name="Cheng J.F."/>
            <person name="Chertkov O."/>
            <person name="Brettin T."/>
            <person name="Han C."/>
            <person name="Detter J.C."/>
            <person name="Kuske C."/>
            <person name="Bruce D."/>
            <person name="Goodwin L."/>
            <person name="Ovchinikova G."/>
            <person name="Pati A."/>
            <person name="Mikhailova N."/>
            <person name="Chen A."/>
            <person name="Palaniappan K."/>
            <person name="Land M."/>
            <person name="Hauser L."/>
            <person name="Chang Y.J."/>
            <person name="Jeffries C.D."/>
            <person name="Chain P."/>
            <person name="Rohde M."/>
            <person name="Goker M."/>
            <person name="Bristow J."/>
            <person name="Eisen J.A."/>
            <person name="Markowitz V."/>
            <person name="Hugenholtz P."/>
            <person name="Kyrpides N.C."/>
            <person name="Klenk H.P."/>
            <person name="Lapidus A."/>
        </authorList>
    </citation>
    <scope>NUCLEOTIDE SEQUENCE [LARGE SCALE GENOMIC DNA]</scope>
    <source>
        <strain evidence="2">ATCC 27377 / DSM 6068 / ICPB 4128</strain>
    </source>
</reference>
<organism evidence="1 2">
    <name type="scientific">Pirellula staleyi (strain ATCC 27377 / DSM 6068 / ICPB 4128)</name>
    <name type="common">Pirella staleyi</name>
    <dbReference type="NCBI Taxonomy" id="530564"/>
    <lineage>
        <taxon>Bacteria</taxon>
        <taxon>Pseudomonadati</taxon>
        <taxon>Planctomycetota</taxon>
        <taxon>Planctomycetia</taxon>
        <taxon>Pirellulales</taxon>
        <taxon>Pirellulaceae</taxon>
        <taxon>Pirellula</taxon>
    </lineage>
</organism>
<name>D2R1L4_PIRSD</name>
<evidence type="ECO:0000313" key="1">
    <source>
        <dbReference type="EMBL" id="ADB16733.1"/>
    </source>
</evidence>